<evidence type="ECO:0000313" key="11">
    <source>
        <dbReference type="Proteomes" id="UP000240708"/>
    </source>
</evidence>
<evidence type="ECO:0000256" key="3">
    <source>
        <dbReference type="ARBA" id="ARBA00022452"/>
    </source>
</evidence>
<evidence type="ECO:0000256" key="4">
    <source>
        <dbReference type="ARBA" id="ARBA00022692"/>
    </source>
</evidence>
<reference evidence="10 11" key="1">
    <citation type="submission" date="2018-03" db="EMBL/GenBank/DDBJ databases">
        <title>Genomic Encyclopedia of Archaeal and Bacterial Type Strains, Phase II (KMG-II): from individual species to whole genera.</title>
        <authorList>
            <person name="Goeker M."/>
        </authorList>
    </citation>
    <scope>NUCLEOTIDE SEQUENCE [LARGE SCALE GENOMIC DNA]</scope>
    <source>
        <strain evidence="10 11">DSM 28057</strain>
    </source>
</reference>
<dbReference type="Gene3D" id="2.170.130.10">
    <property type="entry name" value="TonB-dependent receptor, plug domain"/>
    <property type="match status" value="1"/>
</dbReference>
<dbReference type="InterPro" id="IPR012910">
    <property type="entry name" value="Plug_dom"/>
</dbReference>
<keyword evidence="8" id="KW-0732">Signal</keyword>
<evidence type="ECO:0000256" key="6">
    <source>
        <dbReference type="ARBA" id="ARBA00023237"/>
    </source>
</evidence>
<comment type="subcellular location">
    <subcellularLocation>
        <location evidence="1 7">Cell outer membrane</location>
        <topology evidence="1 7">Multi-pass membrane protein</topology>
    </subcellularLocation>
</comment>
<evidence type="ECO:0000259" key="9">
    <source>
        <dbReference type="Pfam" id="PF07715"/>
    </source>
</evidence>
<dbReference type="InterPro" id="IPR008969">
    <property type="entry name" value="CarboxyPept-like_regulatory"/>
</dbReference>
<evidence type="ECO:0000256" key="8">
    <source>
        <dbReference type="SAM" id="SignalP"/>
    </source>
</evidence>
<dbReference type="PROSITE" id="PS52016">
    <property type="entry name" value="TONB_DEPENDENT_REC_3"/>
    <property type="match status" value="1"/>
</dbReference>
<comment type="similarity">
    <text evidence="7">Belongs to the TonB-dependent receptor family.</text>
</comment>
<name>A0A2P8EDY3_9BACT</name>
<gene>
    <name evidence="10" type="ORF">CLV48_101627</name>
</gene>
<feature type="signal peptide" evidence="8">
    <location>
        <begin position="1"/>
        <end position="23"/>
    </location>
</feature>
<dbReference type="Pfam" id="PF07715">
    <property type="entry name" value="Plug"/>
    <property type="match status" value="1"/>
</dbReference>
<protein>
    <submittedName>
        <fullName evidence="10">TonB-linked SusC/RagA family outer membrane protein</fullName>
    </submittedName>
</protein>
<keyword evidence="5 7" id="KW-0472">Membrane</keyword>
<dbReference type="NCBIfam" id="TIGR04057">
    <property type="entry name" value="SusC_RagA_signa"/>
    <property type="match status" value="1"/>
</dbReference>
<dbReference type="Gene3D" id="2.60.40.1120">
    <property type="entry name" value="Carboxypeptidase-like, regulatory domain"/>
    <property type="match status" value="1"/>
</dbReference>
<keyword evidence="3 7" id="KW-1134">Transmembrane beta strand</keyword>
<organism evidence="10 11">
    <name type="scientific">Cecembia rubra</name>
    <dbReference type="NCBI Taxonomy" id="1485585"/>
    <lineage>
        <taxon>Bacteria</taxon>
        <taxon>Pseudomonadati</taxon>
        <taxon>Bacteroidota</taxon>
        <taxon>Cytophagia</taxon>
        <taxon>Cytophagales</taxon>
        <taxon>Cyclobacteriaceae</taxon>
        <taxon>Cecembia</taxon>
    </lineage>
</organism>
<dbReference type="NCBIfam" id="TIGR04056">
    <property type="entry name" value="OMP_RagA_SusC"/>
    <property type="match status" value="1"/>
</dbReference>
<evidence type="ECO:0000256" key="2">
    <source>
        <dbReference type="ARBA" id="ARBA00022448"/>
    </source>
</evidence>
<feature type="domain" description="TonB-dependent receptor plug" evidence="9">
    <location>
        <begin position="119"/>
        <end position="240"/>
    </location>
</feature>
<proteinExistence type="inferred from homology"/>
<dbReference type="InterPro" id="IPR037066">
    <property type="entry name" value="Plug_dom_sf"/>
</dbReference>
<keyword evidence="4 7" id="KW-0812">Transmembrane</keyword>
<dbReference type="Gene3D" id="2.40.170.20">
    <property type="entry name" value="TonB-dependent receptor, beta-barrel domain"/>
    <property type="match status" value="1"/>
</dbReference>
<dbReference type="InterPro" id="IPR039426">
    <property type="entry name" value="TonB-dep_rcpt-like"/>
</dbReference>
<accession>A0A2P8EDY3</accession>
<dbReference type="GO" id="GO:0009279">
    <property type="term" value="C:cell outer membrane"/>
    <property type="evidence" value="ECO:0007669"/>
    <property type="project" value="UniProtKB-SubCell"/>
</dbReference>
<keyword evidence="2 7" id="KW-0813">Transport</keyword>
<feature type="chain" id="PRO_5015180276" evidence="8">
    <location>
        <begin position="24"/>
        <end position="1075"/>
    </location>
</feature>
<dbReference type="EMBL" id="PYGF01000001">
    <property type="protein sequence ID" value="PSL07689.1"/>
    <property type="molecule type" value="Genomic_DNA"/>
</dbReference>
<dbReference type="SUPFAM" id="SSF49464">
    <property type="entry name" value="Carboxypeptidase regulatory domain-like"/>
    <property type="match status" value="1"/>
</dbReference>
<dbReference type="Pfam" id="PF13715">
    <property type="entry name" value="CarbopepD_reg_2"/>
    <property type="match status" value="1"/>
</dbReference>
<dbReference type="Proteomes" id="UP000240708">
    <property type="component" value="Unassembled WGS sequence"/>
</dbReference>
<evidence type="ECO:0000256" key="1">
    <source>
        <dbReference type="ARBA" id="ARBA00004571"/>
    </source>
</evidence>
<evidence type="ECO:0000313" key="10">
    <source>
        <dbReference type="EMBL" id="PSL07689.1"/>
    </source>
</evidence>
<sequence>MKNVKSLLIGLVLLLGITASAMSQTVTGKVTSAVDGSSLPGVSVIVKGTSIGVASDIDGNYSINVSGPQTVLIFSYIGFAPQEIVIGNRSILNVALSEDASELGEIVVTALGIERNVKALQYSMTKVSGEEFVQARENNIANQLAGRVAGVNVTNVASGPAGSSRVIIRGNTSLMGNNQPLYVVDGIPIDNTNFGQAGVWGGTDQGDGMTSINPDDIESMSVLKGASAAALYGARAANGVILITTKRGKSRKGIGVEFNTNYVAERINNQTDLQTTFGSGRFQGNLATGQSVRPTTVRQGYDWGTQAWGERLGSGTSMHFDGVERPYVYAGDNWSRFYETGHAFTNSIALTGGGENQNFRFNVTDLRSTSVIPNAGFDRINVSLASNGRFGKKISFDSKVMYSNESTKNRPRLSDSPGNAFQSIFALPPNVNVEWGRGNPDRLGTITPNTDPALLNTWGFSVGEEYLMVNNPWGQNPYFSTYQLSVNDIRNRIMTSGSLRYDITDHLYISGRAGLDWFNRRGSNLTPQGTGYNRGGEMSENSRNVSELNLEAIMGYNRTFGNYGVNVFVGGNRMRRKDETIEAYGQRFNVPFFHAINNTVTRNFGYGFSEWGINSVFASGEFSYKNFIFLTATARTDWFSVLDPENNNITYPSVGASFVFTDAFKSLPNWLSFGKIRASWAEVGNSTVGPYQIANVYSLIGAPAFNAQGQQVPMATFATAQGNAGTIPNRFLKPLLSTETEVGFDVRFFQNRLGLDLTYYAQKSTNDQLNAQVSRASGFGSTLVNLGEMQNRGIEALITGTPLKRGAFNWDVSLNLARNRNKVISLIEGNDILNVEEPRTRTVFVQHRTGYPFGVIAGWVQKRAPNGQLVFEPNGAPVQSDQMEVIGNGIPDWTGGFNNSFTYKGFNLSFLIDFRIGGDLYSGTNLRLTQWGLHKQSLQGREGEAPITINGVVQRGTDSGGNPIYEPISKTLTPGEAYNYWQQMGNRVQDHFIYDGSFAKLRQLTFGYSFPRKILERSPFNSLSLSFVGRNLAILWKNVENIDPESAYSSGNGQGLDYFGMPQTRTFGFNLNASF</sequence>
<evidence type="ECO:0000256" key="7">
    <source>
        <dbReference type="PROSITE-ProRule" id="PRU01360"/>
    </source>
</evidence>
<dbReference type="RefSeq" id="WP_106565747.1">
    <property type="nucleotide sequence ID" value="NZ_JAUVYL010000102.1"/>
</dbReference>
<dbReference type="InterPro" id="IPR036942">
    <property type="entry name" value="Beta-barrel_TonB_sf"/>
</dbReference>
<dbReference type="InterPro" id="IPR023997">
    <property type="entry name" value="TonB-dep_OMP_SusC/RagA_CS"/>
</dbReference>
<comment type="caution">
    <text evidence="10">The sequence shown here is derived from an EMBL/GenBank/DDBJ whole genome shotgun (WGS) entry which is preliminary data.</text>
</comment>
<dbReference type="SUPFAM" id="SSF56935">
    <property type="entry name" value="Porins"/>
    <property type="match status" value="1"/>
</dbReference>
<dbReference type="OrthoDB" id="9768177at2"/>
<dbReference type="AlphaFoldDB" id="A0A2P8EDY3"/>
<keyword evidence="11" id="KW-1185">Reference proteome</keyword>
<keyword evidence="6 7" id="KW-0998">Cell outer membrane</keyword>
<evidence type="ECO:0000256" key="5">
    <source>
        <dbReference type="ARBA" id="ARBA00023136"/>
    </source>
</evidence>
<dbReference type="InterPro" id="IPR023996">
    <property type="entry name" value="TonB-dep_OMP_SusC/RagA"/>
</dbReference>